<reference evidence="10" key="1">
    <citation type="submission" date="2023-03" db="EMBL/GenBank/DDBJ databases">
        <authorList>
            <person name="Steffen K."/>
            <person name="Cardenas P."/>
        </authorList>
    </citation>
    <scope>NUCLEOTIDE SEQUENCE</scope>
</reference>
<evidence type="ECO:0000256" key="5">
    <source>
        <dbReference type="ARBA" id="ARBA00022705"/>
    </source>
</evidence>
<dbReference type="GO" id="GO:0005524">
    <property type="term" value="F:ATP binding"/>
    <property type="evidence" value="ECO:0007669"/>
    <property type="project" value="UniProtKB-KW"/>
</dbReference>
<keyword evidence="8" id="KW-0238">DNA-binding</keyword>
<feature type="domain" description="AAA+ ATPase" evidence="9">
    <location>
        <begin position="2"/>
        <end position="352"/>
    </location>
</feature>
<dbReference type="PANTHER" id="PTHR32182:SF0">
    <property type="entry name" value="DNA REPLICATION AND REPAIR PROTEIN RECF"/>
    <property type="match status" value="1"/>
</dbReference>
<keyword evidence="11" id="KW-1185">Reference proteome</keyword>
<gene>
    <name evidence="10" type="ORF">GBAR_LOCUS30720</name>
</gene>
<name>A0AA35XF16_GEOBA</name>
<dbReference type="InterPro" id="IPR042174">
    <property type="entry name" value="RecF_2"/>
</dbReference>
<dbReference type="GO" id="GO:0003697">
    <property type="term" value="F:single-stranded DNA binding"/>
    <property type="evidence" value="ECO:0007669"/>
    <property type="project" value="InterPro"/>
</dbReference>
<comment type="caution">
    <text evidence="10">The sequence shown here is derived from an EMBL/GenBank/DDBJ whole genome shotgun (WGS) entry which is preliminary data.</text>
</comment>
<dbReference type="InterPro" id="IPR003395">
    <property type="entry name" value="RecF/RecN/SMC_N"/>
</dbReference>
<keyword evidence="5" id="KW-0235">DNA replication</keyword>
<evidence type="ECO:0000259" key="9">
    <source>
        <dbReference type="SMART" id="SM00382"/>
    </source>
</evidence>
<dbReference type="GO" id="GO:0006302">
    <property type="term" value="P:double-strand break repair"/>
    <property type="evidence" value="ECO:0007669"/>
    <property type="project" value="TreeGrafter"/>
</dbReference>
<evidence type="ECO:0000313" key="11">
    <source>
        <dbReference type="Proteomes" id="UP001174909"/>
    </source>
</evidence>
<evidence type="ECO:0000256" key="7">
    <source>
        <dbReference type="ARBA" id="ARBA00022840"/>
    </source>
</evidence>
<dbReference type="InterPro" id="IPR027417">
    <property type="entry name" value="P-loop_NTPase"/>
</dbReference>
<sequence length="357" mass="38513">MDARPLVLTGPNGAGKTNLLEAISYLSPGRGLRGARLADVARKPGPDTGPAEAWSVAATLAGDGGETALGSGWRAPAEPGEAERRVVRIEGATASGPAALAQHVGMVWLTPSMDRLFSGPPAERRRFLDRLVFAIDASHAARVQRYDRARRHRTQLLRTGTRDDAWLGALERSMAENAAAIGAARLDLAIRLEEFLPDGKQSFPRIALTADGLVERWLASAPALAVEDRFREHLAGTRVAEAEGGTVDGPQRSDLLVTDRERGMEAEQCSTGEQKAMLIALVTAHARLVERQRRCAPVLLLDEIAAHLDESRRHALFEIILDVGAQAWLTGTEPSVFRPLGEHAQFFTVRPGMVEGA</sequence>
<dbReference type="PROSITE" id="PS00617">
    <property type="entry name" value="RECF_1"/>
    <property type="match status" value="1"/>
</dbReference>
<accession>A0AA35XF16</accession>
<dbReference type="SUPFAM" id="SSF52540">
    <property type="entry name" value="P-loop containing nucleoside triphosphate hydrolases"/>
    <property type="match status" value="1"/>
</dbReference>
<evidence type="ECO:0000313" key="10">
    <source>
        <dbReference type="EMBL" id="CAI8056378.1"/>
    </source>
</evidence>
<dbReference type="Gene3D" id="1.20.1050.90">
    <property type="entry name" value="RecF/RecN/SMC, N-terminal domain"/>
    <property type="match status" value="1"/>
</dbReference>
<dbReference type="HAMAP" id="MF_00365">
    <property type="entry name" value="RecF"/>
    <property type="match status" value="1"/>
</dbReference>
<organism evidence="10 11">
    <name type="scientific">Geodia barretti</name>
    <name type="common">Barrett's horny sponge</name>
    <dbReference type="NCBI Taxonomy" id="519541"/>
    <lineage>
        <taxon>Eukaryota</taxon>
        <taxon>Metazoa</taxon>
        <taxon>Porifera</taxon>
        <taxon>Demospongiae</taxon>
        <taxon>Heteroscleromorpha</taxon>
        <taxon>Tetractinellida</taxon>
        <taxon>Astrophorina</taxon>
        <taxon>Geodiidae</taxon>
        <taxon>Geodia</taxon>
    </lineage>
</organism>
<evidence type="ECO:0000256" key="2">
    <source>
        <dbReference type="ARBA" id="ARBA00008016"/>
    </source>
</evidence>
<dbReference type="NCBIfam" id="TIGR00611">
    <property type="entry name" value="recf"/>
    <property type="match status" value="1"/>
</dbReference>
<evidence type="ECO:0000256" key="6">
    <source>
        <dbReference type="ARBA" id="ARBA00022741"/>
    </source>
</evidence>
<dbReference type="AlphaFoldDB" id="A0AA35XF16"/>
<evidence type="ECO:0000256" key="8">
    <source>
        <dbReference type="ARBA" id="ARBA00023125"/>
    </source>
</evidence>
<dbReference type="GO" id="GO:0005737">
    <property type="term" value="C:cytoplasm"/>
    <property type="evidence" value="ECO:0007669"/>
    <property type="project" value="UniProtKB-SubCell"/>
</dbReference>
<dbReference type="InterPro" id="IPR001238">
    <property type="entry name" value="DNA-binding_RecF"/>
</dbReference>
<proteinExistence type="inferred from homology"/>
<dbReference type="PROSITE" id="PS00618">
    <property type="entry name" value="RECF_2"/>
    <property type="match status" value="1"/>
</dbReference>
<evidence type="ECO:0000256" key="3">
    <source>
        <dbReference type="ARBA" id="ARBA00020170"/>
    </source>
</evidence>
<evidence type="ECO:0000256" key="1">
    <source>
        <dbReference type="ARBA" id="ARBA00004496"/>
    </source>
</evidence>
<evidence type="ECO:0000256" key="4">
    <source>
        <dbReference type="ARBA" id="ARBA00022490"/>
    </source>
</evidence>
<dbReference type="InterPro" id="IPR003593">
    <property type="entry name" value="AAA+_ATPase"/>
</dbReference>
<dbReference type="EMBL" id="CASHTH010004350">
    <property type="protein sequence ID" value="CAI8056378.1"/>
    <property type="molecule type" value="Genomic_DNA"/>
</dbReference>
<dbReference type="GO" id="GO:0000731">
    <property type="term" value="P:DNA synthesis involved in DNA repair"/>
    <property type="evidence" value="ECO:0007669"/>
    <property type="project" value="TreeGrafter"/>
</dbReference>
<protein>
    <recommendedName>
        <fullName evidence="3">DNA replication and repair protein RecF</fullName>
    </recommendedName>
</protein>
<dbReference type="Pfam" id="PF02463">
    <property type="entry name" value="SMC_N"/>
    <property type="match status" value="1"/>
</dbReference>
<keyword evidence="4" id="KW-0963">Cytoplasm</keyword>
<dbReference type="InterPro" id="IPR018078">
    <property type="entry name" value="DNA-binding_RecF_CS"/>
</dbReference>
<dbReference type="PANTHER" id="PTHR32182">
    <property type="entry name" value="DNA REPLICATION AND REPAIR PROTEIN RECF"/>
    <property type="match status" value="1"/>
</dbReference>
<dbReference type="Gene3D" id="3.40.50.300">
    <property type="entry name" value="P-loop containing nucleotide triphosphate hydrolases"/>
    <property type="match status" value="1"/>
</dbReference>
<dbReference type="GO" id="GO:0006260">
    <property type="term" value="P:DNA replication"/>
    <property type="evidence" value="ECO:0007669"/>
    <property type="project" value="UniProtKB-KW"/>
</dbReference>
<comment type="subcellular location">
    <subcellularLocation>
        <location evidence="1">Cytoplasm</location>
    </subcellularLocation>
</comment>
<comment type="similarity">
    <text evidence="2">Belongs to the RecF family.</text>
</comment>
<dbReference type="Proteomes" id="UP001174909">
    <property type="component" value="Unassembled WGS sequence"/>
</dbReference>
<keyword evidence="6" id="KW-0547">Nucleotide-binding</keyword>
<keyword evidence="7" id="KW-0067">ATP-binding</keyword>
<dbReference type="SMART" id="SM00382">
    <property type="entry name" value="AAA"/>
    <property type="match status" value="1"/>
</dbReference>